<comment type="similarity">
    <text evidence="5">Belongs to the peptidase S8 family.</text>
</comment>
<evidence type="ECO:0000313" key="11">
    <source>
        <dbReference type="Proteomes" id="UP000061569"/>
    </source>
</evidence>
<feature type="active site" description="Charge relay system" evidence="4 5">
    <location>
        <position position="294"/>
    </location>
</feature>
<evidence type="ECO:0000256" key="3">
    <source>
        <dbReference type="ARBA" id="ARBA00022825"/>
    </source>
</evidence>
<name>A0A0S2DFA4_LYSEN</name>
<dbReference type="InterPro" id="IPR023828">
    <property type="entry name" value="Peptidase_S8_Ser-AS"/>
</dbReference>
<dbReference type="PROSITE" id="PS51892">
    <property type="entry name" value="SUBTILASE"/>
    <property type="match status" value="1"/>
</dbReference>
<feature type="region of interest" description="Disordered" evidence="6">
    <location>
        <begin position="827"/>
        <end position="848"/>
    </location>
</feature>
<dbReference type="GO" id="GO:0004252">
    <property type="term" value="F:serine-type endopeptidase activity"/>
    <property type="evidence" value="ECO:0007669"/>
    <property type="project" value="UniProtKB-UniRule"/>
</dbReference>
<feature type="signal peptide" evidence="7">
    <location>
        <begin position="1"/>
        <end position="26"/>
    </location>
</feature>
<protein>
    <submittedName>
        <fullName evidence="10">Peptidase, families S8 and S53</fullName>
    </submittedName>
</protein>
<keyword evidence="3 5" id="KW-0720">Serine protease</keyword>
<feature type="compositionally biased region" description="Basic and acidic residues" evidence="6">
    <location>
        <begin position="831"/>
        <end position="848"/>
    </location>
</feature>
<dbReference type="SUPFAM" id="SSF52743">
    <property type="entry name" value="Subtilisin-like"/>
    <property type="match status" value="1"/>
</dbReference>
<feature type="chain" id="PRO_5006595050" evidence="7">
    <location>
        <begin position="27"/>
        <end position="848"/>
    </location>
</feature>
<accession>A0A0S2DFA4</accession>
<evidence type="ECO:0000256" key="5">
    <source>
        <dbReference type="PROSITE-ProRule" id="PRU01240"/>
    </source>
</evidence>
<dbReference type="KEGG" id="lez:GLE_1749"/>
<gene>
    <name evidence="10" type="ORF">GLE_1749</name>
</gene>
<evidence type="ECO:0000256" key="1">
    <source>
        <dbReference type="ARBA" id="ARBA00022670"/>
    </source>
</evidence>
<dbReference type="AlphaFoldDB" id="A0A0S2DFA4"/>
<feature type="domain" description="Peptidase S8/S53" evidence="8">
    <location>
        <begin position="206"/>
        <end position="665"/>
    </location>
</feature>
<reference evidence="10 11" key="1">
    <citation type="submission" date="2015-11" db="EMBL/GenBank/DDBJ databases">
        <title>Genome sequences of Lysobacter enzymogenes strain C3 and Lysobacter antibioticus ATCC 29479.</title>
        <authorList>
            <person name="Kobayashi D.Y."/>
        </authorList>
    </citation>
    <scope>NUCLEOTIDE SEQUENCE [LARGE SCALE GENOMIC DNA]</scope>
    <source>
        <strain evidence="10 11">C3</strain>
    </source>
</reference>
<dbReference type="Pfam" id="PF00082">
    <property type="entry name" value="Peptidase_S8"/>
    <property type="match status" value="1"/>
</dbReference>
<feature type="active site" description="Charge relay system" evidence="4 5">
    <location>
        <position position="215"/>
    </location>
</feature>
<dbReference type="PATRIC" id="fig|69.6.peg.1725"/>
<keyword evidence="1 5" id="KW-0645">Protease</keyword>
<dbReference type="InterPro" id="IPR003137">
    <property type="entry name" value="PA_domain"/>
</dbReference>
<sequence>MPNAKNRLTIAIALGLSGLTALAAAAAVGGLNRPAASADASVGGAPAPQRAAPADSAGQRYVVLYQEAPLSVYNGEVAGLAAPQRVAGAQNANSAAARIAGGGSARIDVRGAQASKYLNYLDNVQRNHERSINAALGRTLKVERRLRHAVNGAVVRMSASEAARVAKLPGVALVQASRDYPLDTDVGPQLIGAPALWNAKPTQWRGEGVVVGILDTGINFGSPAFAAIDDSGYRHVNPNGAGQYLGTCAPGGVDEGRCNDKLIGGWDFVCGEPANMCGQPGIREEPGFGDTNGHGSHTASTSAGNAWTANYKGRDIRISGVAPHANIVAYDICYTDAAGQGWCPDSAALAAIDQAVVDGVDVINYSIGGGGEPWGEAVSLAFLNASDAGIFIAASAGNSGPDPSTNGHQQPWVSTTAASTHGRGNFATLLQITGPGTVPSDLQAVQLNDGSGGVSLTASIPPNTPVRISAGIDSADDGCAGFAPGAFANAIAVVRRGTCNFSIKVNNAAAAGAIAVVIANNQATGVTPSVPGTTVPAFAAAQDDSNALRDFAAGNGNTSTGGIGFPPTPVPNTPDLIADFSSRGPGGFNLIKPDVAAPGVSVLAVLAGTTIGGSENLVGLLSGTSMASPHQAGSAALLRQARPNWTAAEIKSALMMTAREGMLLEDGVTAANPFDTGSGRIQVDQAVKSGLVLNETTARYHAADPAAGGDPAQLNLASMQQQDCKRSCTFQRSFRHAQGVLPELWLAQVEGVDGIAFPPVFVSAPGSKTPVSVFVFSRKYAADGSWHFGKLQLKPLLSRKSPSLHLPIAVSVPAPTAAAVAAAAAAAPKAVRTDRLGARPVEPERSAR</sequence>
<evidence type="ECO:0000313" key="10">
    <source>
        <dbReference type="EMBL" id="ALN57104.1"/>
    </source>
</evidence>
<evidence type="ECO:0000259" key="9">
    <source>
        <dbReference type="Pfam" id="PF02225"/>
    </source>
</evidence>
<evidence type="ECO:0000256" key="6">
    <source>
        <dbReference type="SAM" id="MobiDB-lite"/>
    </source>
</evidence>
<dbReference type="Pfam" id="PF02225">
    <property type="entry name" value="PA"/>
    <property type="match status" value="1"/>
</dbReference>
<dbReference type="SUPFAM" id="SSF52025">
    <property type="entry name" value="PA domain"/>
    <property type="match status" value="1"/>
</dbReference>
<dbReference type="InterPro" id="IPR036852">
    <property type="entry name" value="Peptidase_S8/S53_dom_sf"/>
</dbReference>
<feature type="domain" description="PA" evidence="9">
    <location>
        <begin position="476"/>
        <end position="548"/>
    </location>
</feature>
<dbReference type="GO" id="GO:0006508">
    <property type="term" value="P:proteolysis"/>
    <property type="evidence" value="ECO:0007669"/>
    <property type="project" value="UniProtKB-KW"/>
</dbReference>
<dbReference type="OrthoDB" id="1114329at2"/>
<evidence type="ECO:0000256" key="2">
    <source>
        <dbReference type="ARBA" id="ARBA00022801"/>
    </source>
</evidence>
<dbReference type="EMBL" id="CP013140">
    <property type="protein sequence ID" value="ALN57104.1"/>
    <property type="molecule type" value="Genomic_DNA"/>
</dbReference>
<dbReference type="InterPro" id="IPR045051">
    <property type="entry name" value="SBT"/>
</dbReference>
<dbReference type="Proteomes" id="UP000061569">
    <property type="component" value="Chromosome"/>
</dbReference>
<dbReference type="InterPro" id="IPR000209">
    <property type="entry name" value="Peptidase_S8/S53_dom"/>
</dbReference>
<dbReference type="STRING" id="69.GLE_1749"/>
<keyword evidence="2 5" id="KW-0378">Hydrolase</keyword>
<proteinExistence type="inferred from homology"/>
<feature type="active site" description="Charge relay system" evidence="4 5">
    <location>
        <position position="625"/>
    </location>
</feature>
<dbReference type="InterPro" id="IPR015500">
    <property type="entry name" value="Peptidase_S8_subtilisin-rel"/>
</dbReference>
<dbReference type="InterPro" id="IPR046450">
    <property type="entry name" value="PA_dom_sf"/>
</dbReference>
<dbReference type="Gene3D" id="3.40.50.200">
    <property type="entry name" value="Peptidase S8/S53 domain"/>
    <property type="match status" value="1"/>
</dbReference>
<dbReference type="PROSITE" id="PS00138">
    <property type="entry name" value="SUBTILASE_SER"/>
    <property type="match status" value="1"/>
</dbReference>
<evidence type="ECO:0000256" key="4">
    <source>
        <dbReference type="PIRSR" id="PIRSR615500-1"/>
    </source>
</evidence>
<organism evidence="10 11">
    <name type="scientific">Lysobacter enzymogenes</name>
    <dbReference type="NCBI Taxonomy" id="69"/>
    <lineage>
        <taxon>Bacteria</taxon>
        <taxon>Pseudomonadati</taxon>
        <taxon>Pseudomonadota</taxon>
        <taxon>Gammaproteobacteria</taxon>
        <taxon>Lysobacterales</taxon>
        <taxon>Lysobacteraceae</taxon>
        <taxon>Lysobacter</taxon>
    </lineage>
</organism>
<evidence type="ECO:0000256" key="7">
    <source>
        <dbReference type="SAM" id="SignalP"/>
    </source>
</evidence>
<dbReference type="PANTHER" id="PTHR10795">
    <property type="entry name" value="PROPROTEIN CONVERTASE SUBTILISIN/KEXIN"/>
    <property type="match status" value="1"/>
</dbReference>
<keyword evidence="7" id="KW-0732">Signal</keyword>
<evidence type="ECO:0000259" key="8">
    <source>
        <dbReference type="Pfam" id="PF00082"/>
    </source>
</evidence>
<dbReference type="PRINTS" id="PR00723">
    <property type="entry name" value="SUBTILISIN"/>
</dbReference>
<dbReference type="Gene3D" id="3.50.30.30">
    <property type="match status" value="1"/>
</dbReference>